<keyword evidence="2" id="KW-1185">Reference proteome</keyword>
<comment type="caution">
    <text evidence="1">The sequence shown here is derived from an EMBL/GenBank/DDBJ whole genome shotgun (WGS) entry which is preliminary data.</text>
</comment>
<name>A0ABU7TKS3_9HYPH</name>
<proteinExistence type="predicted"/>
<evidence type="ECO:0000313" key="2">
    <source>
        <dbReference type="Proteomes" id="UP001355206"/>
    </source>
</evidence>
<dbReference type="RefSeq" id="WP_331301414.1">
    <property type="nucleotide sequence ID" value="NZ_MLCA01000001.1"/>
</dbReference>
<sequence>MAYGPPGEIPQGPEGWPRLYEDGNRLTFARPLTVEDAEWWHARFVAPDDLDLHPLAMAQALFAGMPGEPGFEYRSVEPSRDSFELAAEADGRAGSVWHAGVALELRMDRILWDDVGTKQRGLGLGKKMAASLLATADRLKVTRLDITTENVGSYLWAEAGFIPTEIAWRTLLGEIRKRLGMVQGEISQRSRGILQRILYPGSGALQPGDIRLVAQLDDVVSPRAARDPANPTAVRLGKELLVGLNWVGGLDISEGRPGPSERQRLEEWLGI</sequence>
<protein>
    <recommendedName>
        <fullName evidence="3">N-acetyltransferase domain-containing protein</fullName>
    </recommendedName>
</protein>
<dbReference type="EMBL" id="MLCA01000001">
    <property type="protein sequence ID" value="MEE7490424.1"/>
    <property type="molecule type" value="Genomic_DNA"/>
</dbReference>
<organism evidence="1 2">
    <name type="scientific">Methylobacterium oryzae</name>
    <dbReference type="NCBI Taxonomy" id="334852"/>
    <lineage>
        <taxon>Bacteria</taxon>
        <taxon>Pseudomonadati</taxon>
        <taxon>Pseudomonadota</taxon>
        <taxon>Alphaproteobacteria</taxon>
        <taxon>Hyphomicrobiales</taxon>
        <taxon>Methylobacteriaceae</taxon>
        <taxon>Methylobacterium</taxon>
    </lineage>
</organism>
<reference evidence="1 2" key="1">
    <citation type="journal article" date="2012" name="Genet. Mol. Biol.">
        <title>Analysis of 16S rRNA and mxaF genes revealing insights into Methylobacterium niche-specific plant association.</title>
        <authorList>
            <person name="Dourado M.N."/>
            <person name="Andreote F.D."/>
            <person name="Dini-Andreote F."/>
            <person name="Conti R."/>
            <person name="Araujo J.M."/>
            <person name="Araujo W.L."/>
        </authorList>
    </citation>
    <scope>NUCLEOTIDE SEQUENCE [LARGE SCALE GENOMIC DNA]</scope>
    <source>
        <strain evidence="1 2">TC3-10</strain>
    </source>
</reference>
<dbReference type="InterPro" id="IPR016181">
    <property type="entry name" value="Acyl_CoA_acyltransferase"/>
</dbReference>
<accession>A0ABU7TKS3</accession>
<evidence type="ECO:0000313" key="1">
    <source>
        <dbReference type="EMBL" id="MEE7490424.1"/>
    </source>
</evidence>
<dbReference type="SUPFAM" id="SSF55729">
    <property type="entry name" value="Acyl-CoA N-acyltransferases (Nat)"/>
    <property type="match status" value="1"/>
</dbReference>
<dbReference type="Proteomes" id="UP001355206">
    <property type="component" value="Unassembled WGS sequence"/>
</dbReference>
<gene>
    <name evidence="1" type="ORF">MOTC310_07995</name>
</gene>
<evidence type="ECO:0008006" key="3">
    <source>
        <dbReference type="Google" id="ProtNLM"/>
    </source>
</evidence>